<evidence type="ECO:0000256" key="2">
    <source>
        <dbReference type="ARBA" id="ARBA00012261"/>
    </source>
</evidence>
<dbReference type="EC" id="2.1.2.9" evidence="2 5"/>
<dbReference type="CDD" id="cd08704">
    <property type="entry name" value="Met_tRNA_FMT_C"/>
    <property type="match status" value="1"/>
</dbReference>
<dbReference type="InterPro" id="IPR011034">
    <property type="entry name" value="Formyl_transferase-like_C_sf"/>
</dbReference>
<evidence type="ECO:0000313" key="8">
    <source>
        <dbReference type="EMBL" id="OGY44441.1"/>
    </source>
</evidence>
<dbReference type="Pfam" id="PF02911">
    <property type="entry name" value="Formyl_trans_C"/>
    <property type="match status" value="1"/>
</dbReference>
<dbReference type="HAMAP" id="MF_00182">
    <property type="entry name" value="Formyl_trans"/>
    <property type="match status" value="1"/>
</dbReference>
<name>A0A1G1XWT9_9BACT</name>
<evidence type="ECO:0000256" key="3">
    <source>
        <dbReference type="ARBA" id="ARBA00022679"/>
    </source>
</evidence>
<keyword evidence="3 5" id="KW-0808">Transferase</keyword>
<evidence type="ECO:0000256" key="4">
    <source>
        <dbReference type="ARBA" id="ARBA00022917"/>
    </source>
</evidence>
<dbReference type="EMBL" id="MHIB01000016">
    <property type="protein sequence ID" value="OGY44441.1"/>
    <property type="molecule type" value="Genomic_DNA"/>
</dbReference>
<sequence length="316" mass="34988">MVFFQSKIVFFGTPEFAGIVLESLIKNGFKPNLIITQPDQPLGRKQKLTSPPVKELALSNGLKIAQPKNKIELKKIFEKDKVDLAILVAYGMIIPAEILKKPVYGFLNLHPSLLPKYRGASPIQGAILNGEEKTGVSIIKMTEVVDAGPILNQEVVAVDKNDNNETLSRKLAEVGSKILIETIPLYLEGKIKFINQNESLASFTQIIKRQDGQVDWQKSADFLDRQKRAFSSWPGIFTHLGQKRLKIANLSVLEGDFKANLKSGEVFLGPNSGLAVKCGQGAVELKTVQLEGKKKMTGKDFLRGQKDLVGKILKYF</sequence>
<dbReference type="InterPro" id="IPR044135">
    <property type="entry name" value="Met-tRNA-FMT_C"/>
</dbReference>
<comment type="catalytic activity">
    <reaction evidence="5">
        <text>L-methionyl-tRNA(fMet) + (6R)-10-formyltetrahydrofolate = N-formyl-L-methionyl-tRNA(fMet) + (6S)-5,6,7,8-tetrahydrofolate + H(+)</text>
        <dbReference type="Rhea" id="RHEA:24380"/>
        <dbReference type="Rhea" id="RHEA-COMP:9952"/>
        <dbReference type="Rhea" id="RHEA-COMP:9953"/>
        <dbReference type="ChEBI" id="CHEBI:15378"/>
        <dbReference type="ChEBI" id="CHEBI:57453"/>
        <dbReference type="ChEBI" id="CHEBI:78530"/>
        <dbReference type="ChEBI" id="CHEBI:78844"/>
        <dbReference type="ChEBI" id="CHEBI:195366"/>
        <dbReference type="EC" id="2.1.2.9"/>
    </reaction>
</comment>
<accession>A0A1G1XWT9</accession>
<dbReference type="Proteomes" id="UP000178930">
    <property type="component" value="Unassembled WGS sequence"/>
</dbReference>
<evidence type="ECO:0000256" key="1">
    <source>
        <dbReference type="ARBA" id="ARBA00010699"/>
    </source>
</evidence>
<evidence type="ECO:0000256" key="5">
    <source>
        <dbReference type="HAMAP-Rule" id="MF_00182"/>
    </source>
</evidence>
<dbReference type="InterPro" id="IPR005794">
    <property type="entry name" value="Fmt"/>
</dbReference>
<dbReference type="CDD" id="cd08646">
    <property type="entry name" value="FMT_core_Met-tRNA-FMT_N"/>
    <property type="match status" value="1"/>
</dbReference>
<dbReference type="PANTHER" id="PTHR11138">
    <property type="entry name" value="METHIONYL-TRNA FORMYLTRANSFERASE"/>
    <property type="match status" value="1"/>
</dbReference>
<dbReference type="InterPro" id="IPR036477">
    <property type="entry name" value="Formyl_transf_N_sf"/>
</dbReference>
<dbReference type="GO" id="GO:0004479">
    <property type="term" value="F:methionyl-tRNA formyltransferase activity"/>
    <property type="evidence" value="ECO:0007669"/>
    <property type="project" value="UniProtKB-UniRule"/>
</dbReference>
<reference evidence="8 9" key="1">
    <citation type="journal article" date="2016" name="Nat. Commun.">
        <title>Thousands of microbial genomes shed light on interconnected biogeochemical processes in an aquifer system.</title>
        <authorList>
            <person name="Anantharaman K."/>
            <person name="Brown C.T."/>
            <person name="Hug L.A."/>
            <person name="Sharon I."/>
            <person name="Castelle C.J."/>
            <person name="Probst A.J."/>
            <person name="Thomas B.C."/>
            <person name="Singh A."/>
            <person name="Wilkins M.J."/>
            <person name="Karaoz U."/>
            <person name="Brodie E.L."/>
            <person name="Williams K.H."/>
            <person name="Hubbard S.S."/>
            <person name="Banfield J.F."/>
        </authorList>
    </citation>
    <scope>NUCLEOTIDE SEQUENCE [LARGE SCALE GENOMIC DNA]</scope>
</reference>
<gene>
    <name evidence="5" type="primary">fmt</name>
    <name evidence="8" type="ORF">A2729_02140</name>
</gene>
<protein>
    <recommendedName>
        <fullName evidence="2 5">Methionyl-tRNA formyltransferase</fullName>
        <ecNumber evidence="2 5">2.1.2.9</ecNumber>
    </recommendedName>
</protein>
<feature type="domain" description="Formyl transferase C-terminal" evidence="7">
    <location>
        <begin position="207"/>
        <end position="305"/>
    </location>
</feature>
<dbReference type="PROSITE" id="PS00373">
    <property type="entry name" value="GART"/>
    <property type="match status" value="1"/>
</dbReference>
<evidence type="ECO:0000259" key="7">
    <source>
        <dbReference type="Pfam" id="PF02911"/>
    </source>
</evidence>
<dbReference type="InterPro" id="IPR005793">
    <property type="entry name" value="Formyl_trans_C"/>
</dbReference>
<dbReference type="InterPro" id="IPR041711">
    <property type="entry name" value="Met-tRNA-FMT_N"/>
</dbReference>
<dbReference type="SUPFAM" id="SSF53328">
    <property type="entry name" value="Formyltransferase"/>
    <property type="match status" value="1"/>
</dbReference>
<feature type="domain" description="Formyl transferase N-terminal" evidence="6">
    <location>
        <begin position="7"/>
        <end position="183"/>
    </location>
</feature>
<proteinExistence type="inferred from homology"/>
<dbReference type="Pfam" id="PF00551">
    <property type="entry name" value="Formyl_trans_N"/>
    <property type="match status" value="1"/>
</dbReference>
<organism evidence="8 9">
    <name type="scientific">Candidatus Buchananbacteria bacterium RIFCSPHIGHO2_01_FULL_39_14</name>
    <dbReference type="NCBI Taxonomy" id="1797532"/>
    <lineage>
        <taxon>Bacteria</taxon>
        <taxon>Candidatus Buchananiibacteriota</taxon>
    </lineage>
</organism>
<comment type="caution">
    <text evidence="8">The sequence shown here is derived from an EMBL/GenBank/DDBJ whole genome shotgun (WGS) entry which is preliminary data.</text>
</comment>
<evidence type="ECO:0000313" key="9">
    <source>
        <dbReference type="Proteomes" id="UP000178930"/>
    </source>
</evidence>
<dbReference type="InterPro" id="IPR001555">
    <property type="entry name" value="GART_AS"/>
</dbReference>
<evidence type="ECO:0000259" key="6">
    <source>
        <dbReference type="Pfam" id="PF00551"/>
    </source>
</evidence>
<dbReference type="NCBIfam" id="TIGR00460">
    <property type="entry name" value="fmt"/>
    <property type="match status" value="1"/>
</dbReference>
<comment type="similarity">
    <text evidence="1 5">Belongs to the Fmt family.</text>
</comment>
<dbReference type="InterPro" id="IPR002376">
    <property type="entry name" value="Formyl_transf_N"/>
</dbReference>
<dbReference type="PANTHER" id="PTHR11138:SF5">
    <property type="entry name" value="METHIONYL-TRNA FORMYLTRANSFERASE, MITOCHONDRIAL"/>
    <property type="match status" value="1"/>
</dbReference>
<keyword evidence="4 5" id="KW-0648">Protein biosynthesis</keyword>
<dbReference type="AlphaFoldDB" id="A0A1G1XWT9"/>
<dbReference type="SUPFAM" id="SSF50486">
    <property type="entry name" value="FMT C-terminal domain-like"/>
    <property type="match status" value="1"/>
</dbReference>
<feature type="binding site" evidence="5">
    <location>
        <begin position="112"/>
        <end position="115"/>
    </location>
    <ligand>
        <name>(6S)-5,6,7,8-tetrahydrofolate</name>
        <dbReference type="ChEBI" id="CHEBI:57453"/>
    </ligand>
</feature>
<comment type="function">
    <text evidence="5">Attaches a formyl group to the free amino group of methionyl-tRNA(fMet). The formyl group appears to play a dual role in the initiator identity of N-formylmethionyl-tRNA by promoting its recognition by IF2 and preventing the misappropriation of this tRNA by the elongation apparatus.</text>
</comment>
<dbReference type="Gene3D" id="3.40.50.12230">
    <property type="match status" value="1"/>
</dbReference>
<dbReference type="GO" id="GO:0005829">
    <property type="term" value="C:cytosol"/>
    <property type="evidence" value="ECO:0007669"/>
    <property type="project" value="TreeGrafter"/>
</dbReference>
<dbReference type="STRING" id="1797532.A2729_02140"/>